<evidence type="ECO:0000313" key="1">
    <source>
        <dbReference type="EMBL" id="KZP31619.1"/>
    </source>
</evidence>
<proteinExistence type="predicted"/>
<organism evidence="1 2">
    <name type="scientific">Athelia psychrophila</name>
    <dbReference type="NCBI Taxonomy" id="1759441"/>
    <lineage>
        <taxon>Eukaryota</taxon>
        <taxon>Fungi</taxon>
        <taxon>Dikarya</taxon>
        <taxon>Basidiomycota</taxon>
        <taxon>Agaricomycotina</taxon>
        <taxon>Agaricomycetes</taxon>
        <taxon>Agaricomycetidae</taxon>
        <taxon>Atheliales</taxon>
        <taxon>Atheliaceae</taxon>
        <taxon>Athelia</taxon>
    </lineage>
</organism>
<dbReference type="EMBL" id="KV417489">
    <property type="protein sequence ID" value="KZP31619.1"/>
    <property type="molecule type" value="Genomic_DNA"/>
</dbReference>
<reference evidence="1 2" key="1">
    <citation type="journal article" date="2016" name="Mol. Biol. Evol.">
        <title>Comparative Genomics of Early-Diverging Mushroom-Forming Fungi Provides Insights into the Origins of Lignocellulose Decay Capabilities.</title>
        <authorList>
            <person name="Nagy L.G."/>
            <person name="Riley R."/>
            <person name="Tritt A."/>
            <person name="Adam C."/>
            <person name="Daum C."/>
            <person name="Floudas D."/>
            <person name="Sun H."/>
            <person name="Yadav J.S."/>
            <person name="Pangilinan J."/>
            <person name="Larsson K.H."/>
            <person name="Matsuura K."/>
            <person name="Barry K."/>
            <person name="Labutti K."/>
            <person name="Kuo R."/>
            <person name="Ohm R.A."/>
            <person name="Bhattacharya S.S."/>
            <person name="Shirouzu T."/>
            <person name="Yoshinaga Y."/>
            <person name="Martin F.M."/>
            <person name="Grigoriev I.V."/>
            <person name="Hibbett D.S."/>
        </authorList>
    </citation>
    <scope>NUCLEOTIDE SEQUENCE [LARGE SCALE GENOMIC DNA]</scope>
    <source>
        <strain evidence="1 2">CBS 109695</strain>
    </source>
</reference>
<name>A0A166UEL5_9AGAM</name>
<accession>A0A166UEL5</accession>
<feature type="non-terminal residue" evidence="1">
    <location>
        <position position="1"/>
    </location>
</feature>
<dbReference type="Proteomes" id="UP000076532">
    <property type="component" value="Unassembled WGS sequence"/>
</dbReference>
<dbReference type="AlphaFoldDB" id="A0A166UEL5"/>
<sequence>MITVHYLEEMPACFLFALHTCNASLNKSKTTTSISPCATISLQRNFSVSSTRRGGIPIECAPPCSISL</sequence>
<feature type="non-terminal residue" evidence="1">
    <location>
        <position position="68"/>
    </location>
</feature>
<protein>
    <submittedName>
        <fullName evidence="1">Uncharacterized protein</fullName>
    </submittedName>
</protein>
<evidence type="ECO:0000313" key="2">
    <source>
        <dbReference type="Proteomes" id="UP000076532"/>
    </source>
</evidence>
<gene>
    <name evidence="1" type="ORF">FIBSPDRAFT_849587</name>
</gene>
<keyword evidence="2" id="KW-1185">Reference proteome</keyword>